<feature type="domain" description="DUF427" evidence="1">
    <location>
        <begin position="35"/>
        <end position="126"/>
    </location>
</feature>
<dbReference type="PANTHER" id="PTHR43058">
    <property type="entry name" value="SLR0655 PROTEIN"/>
    <property type="match status" value="1"/>
</dbReference>
<dbReference type="EMBL" id="AAWS01000012">
    <property type="protein sequence ID" value="EAY29208.1"/>
    <property type="molecule type" value="Genomic_DNA"/>
</dbReference>
<proteinExistence type="predicted"/>
<organism evidence="2 3">
    <name type="scientific">Microscilla marina ATCC 23134</name>
    <dbReference type="NCBI Taxonomy" id="313606"/>
    <lineage>
        <taxon>Bacteria</taxon>
        <taxon>Pseudomonadati</taxon>
        <taxon>Bacteroidota</taxon>
        <taxon>Cytophagia</taxon>
        <taxon>Cytophagales</taxon>
        <taxon>Microscillaceae</taxon>
        <taxon>Microscilla</taxon>
    </lineage>
</organism>
<dbReference type="eggNOG" id="COG2343">
    <property type="taxonomic scope" value="Bacteria"/>
</dbReference>
<dbReference type="Pfam" id="PF04248">
    <property type="entry name" value="NTP_transf_9"/>
    <property type="match status" value="1"/>
</dbReference>
<dbReference type="InterPro" id="IPR007361">
    <property type="entry name" value="DUF427"/>
</dbReference>
<protein>
    <recommendedName>
        <fullName evidence="1">DUF427 domain-containing protein</fullName>
    </recommendedName>
</protein>
<dbReference type="AlphaFoldDB" id="A1ZKI2"/>
<comment type="caution">
    <text evidence="2">The sequence shown here is derived from an EMBL/GenBank/DDBJ whole genome shotgun (WGS) entry which is preliminary data.</text>
</comment>
<keyword evidence="3" id="KW-1185">Reference proteome</keyword>
<dbReference type="PANTHER" id="PTHR43058:SF1">
    <property type="entry name" value="DUF427 DOMAIN-CONTAINING PROTEIN"/>
    <property type="match status" value="1"/>
</dbReference>
<dbReference type="InterPro" id="IPR038694">
    <property type="entry name" value="DUF427_sf"/>
</dbReference>
<evidence type="ECO:0000313" key="2">
    <source>
        <dbReference type="EMBL" id="EAY29208.1"/>
    </source>
</evidence>
<sequence>MTYKFMKKIIPKPGQESVWDYPRPPKLESTNKTLRVICDDIIIAQTNRGMRILETSHPPTYYFPPEDVNLEYLELVENKTSFCEYKGAASYYNLRVEDRVVQNVAWFYANPSPKYQALQNHLCFYASKVDACYVNDELVQAQEGDFYGGWITSQIVGPFKGGANTWGW</sequence>
<evidence type="ECO:0000259" key="1">
    <source>
        <dbReference type="Pfam" id="PF04248"/>
    </source>
</evidence>
<dbReference type="Gene3D" id="2.170.150.40">
    <property type="entry name" value="Domain of unknown function (DUF427)"/>
    <property type="match status" value="1"/>
</dbReference>
<reference evidence="2 3" key="1">
    <citation type="submission" date="2007-01" db="EMBL/GenBank/DDBJ databases">
        <authorList>
            <person name="Haygood M."/>
            <person name="Podell S."/>
            <person name="Anderson C."/>
            <person name="Hopkinson B."/>
            <person name="Roe K."/>
            <person name="Barbeau K."/>
            <person name="Gaasterland T."/>
            <person name="Ferriera S."/>
            <person name="Johnson J."/>
            <person name="Kravitz S."/>
            <person name="Beeson K."/>
            <person name="Sutton G."/>
            <person name="Rogers Y.-H."/>
            <person name="Friedman R."/>
            <person name="Frazier M."/>
            <person name="Venter J.C."/>
        </authorList>
    </citation>
    <scope>NUCLEOTIDE SEQUENCE [LARGE SCALE GENOMIC DNA]</scope>
    <source>
        <strain evidence="2 3">ATCC 23134</strain>
    </source>
</reference>
<gene>
    <name evidence="2" type="ORF">M23134_02399</name>
</gene>
<dbReference type="Proteomes" id="UP000004095">
    <property type="component" value="Unassembled WGS sequence"/>
</dbReference>
<name>A1ZKI2_MICM2</name>
<evidence type="ECO:0000313" key="3">
    <source>
        <dbReference type="Proteomes" id="UP000004095"/>
    </source>
</evidence>
<accession>A1ZKI2</accession>